<dbReference type="PANTHER" id="PTHR46328">
    <property type="entry name" value="FAR-RED IMPAIRED RESPONSIVE (FAR1) FAMILY PROTEIN-RELATED"/>
    <property type="match status" value="1"/>
</dbReference>
<evidence type="ECO:0000313" key="3">
    <source>
        <dbReference type="Proteomes" id="UP001162972"/>
    </source>
</evidence>
<dbReference type="EMBL" id="JAPFFJ010000009">
    <property type="protein sequence ID" value="KAJ6419090.1"/>
    <property type="molecule type" value="Genomic_DNA"/>
</dbReference>
<proteinExistence type="predicted"/>
<dbReference type="Pfam" id="PF03101">
    <property type="entry name" value="FAR1"/>
    <property type="match status" value="1"/>
</dbReference>
<sequence length="230" mass="26427">MNFISVELHLSAKPVEIETLVEDKIVTTESIVGSETGACEVDTSQEPYEGMVFESEKSARVFYDEYAKQEGFLTRIVSSRKSEHDGTIISRRLACNKEGFNLSSPNTGQVKIRKRESKREGCMAMILVKREKPGKWLVTKFMRDHNHPLVISSKKGRPTPDEKDERIRELSSQLHHTNRQLAACREQLRTFMTYIEEHTMCMLKTVEGVVQNIREVESETRSSSYVTHRT</sequence>
<evidence type="ECO:0000313" key="2">
    <source>
        <dbReference type="EMBL" id="KAJ6419090.1"/>
    </source>
</evidence>
<dbReference type="Proteomes" id="UP001162972">
    <property type="component" value="Chromosome 7"/>
</dbReference>
<dbReference type="InterPro" id="IPR004330">
    <property type="entry name" value="FAR1_DNA_bnd_dom"/>
</dbReference>
<keyword evidence="3" id="KW-1185">Reference proteome</keyword>
<comment type="caution">
    <text evidence="2">The sequence shown here is derived from an EMBL/GenBank/DDBJ whole genome shotgun (WGS) entry which is preliminary data.</text>
</comment>
<protein>
    <recommendedName>
        <fullName evidence="1">FAR1 domain-containing protein</fullName>
    </recommendedName>
</protein>
<dbReference type="PANTHER" id="PTHR46328:SF39">
    <property type="entry name" value="PROTEIN FAR1-RELATED SEQUENCE 5-LIKE"/>
    <property type="match status" value="1"/>
</dbReference>
<name>A0AAD6K8Y2_9ROSI</name>
<reference evidence="2 3" key="1">
    <citation type="journal article" date="2023" name="Int. J. Mol. Sci.">
        <title>De Novo Assembly and Annotation of 11 Diverse Shrub Willow (Salix) Genomes Reveals Novel Gene Organization in Sex-Linked Regions.</title>
        <authorList>
            <person name="Hyden B."/>
            <person name="Feng K."/>
            <person name="Yates T.B."/>
            <person name="Jawdy S."/>
            <person name="Cereghino C."/>
            <person name="Smart L.B."/>
            <person name="Muchero W."/>
        </authorList>
    </citation>
    <scope>NUCLEOTIDE SEQUENCE [LARGE SCALE GENOMIC DNA]</scope>
    <source>
        <tissue evidence="2">Shoot tip</tissue>
    </source>
</reference>
<dbReference type="AlphaFoldDB" id="A0AAD6K8Y2"/>
<gene>
    <name evidence="2" type="ORF">OIU84_029237</name>
</gene>
<organism evidence="2 3">
    <name type="scientific">Salix udensis</name>
    <dbReference type="NCBI Taxonomy" id="889485"/>
    <lineage>
        <taxon>Eukaryota</taxon>
        <taxon>Viridiplantae</taxon>
        <taxon>Streptophyta</taxon>
        <taxon>Embryophyta</taxon>
        <taxon>Tracheophyta</taxon>
        <taxon>Spermatophyta</taxon>
        <taxon>Magnoliopsida</taxon>
        <taxon>eudicotyledons</taxon>
        <taxon>Gunneridae</taxon>
        <taxon>Pentapetalae</taxon>
        <taxon>rosids</taxon>
        <taxon>fabids</taxon>
        <taxon>Malpighiales</taxon>
        <taxon>Salicaceae</taxon>
        <taxon>Saliceae</taxon>
        <taxon>Salix</taxon>
    </lineage>
</organism>
<evidence type="ECO:0000259" key="1">
    <source>
        <dbReference type="Pfam" id="PF03101"/>
    </source>
</evidence>
<accession>A0AAD6K8Y2</accession>
<feature type="domain" description="FAR1" evidence="1">
    <location>
        <begin position="62"/>
        <end position="150"/>
    </location>
</feature>